<dbReference type="Proteomes" id="UP000257109">
    <property type="component" value="Unassembled WGS sequence"/>
</dbReference>
<evidence type="ECO:0000313" key="1">
    <source>
        <dbReference type="EMBL" id="RDY06843.1"/>
    </source>
</evidence>
<dbReference type="OrthoDB" id="411615at2759"/>
<dbReference type="EMBL" id="QJKJ01001599">
    <property type="protein sequence ID" value="RDY06843.1"/>
    <property type="molecule type" value="Genomic_DNA"/>
</dbReference>
<keyword evidence="2" id="KW-1185">Reference proteome</keyword>
<evidence type="ECO:0008006" key="3">
    <source>
        <dbReference type="Google" id="ProtNLM"/>
    </source>
</evidence>
<sequence>MGNTRFLEEVEFEKEENIRNFVFEEESINDIGEVLVPIIVPETTPIDVMKDKMNSMQDNDIWDLIELPKGVKPIVCKWIFKIKKDSTDRFDMKNSKPRDTSTAKGDKFSLIQCPNNDLERNKMQKIPYASIVGSLMYAQNKVDDLCLHFELAYVSLYMCSTFIESFAFQRTFQVSIARLIIQRRYLGIPSIHKVTHHPKDIFCIHREALHPKDVISIHRRTQHPKTQSRVHGRIQCPKTFLPSKEEIVQKVE</sequence>
<protein>
    <recommendedName>
        <fullName evidence="3">Reverse transcriptase Ty1/copia-type domain-containing protein</fullName>
    </recommendedName>
</protein>
<organism evidence="1 2">
    <name type="scientific">Mucuna pruriens</name>
    <name type="common">Velvet bean</name>
    <name type="synonym">Dolichos pruriens</name>
    <dbReference type="NCBI Taxonomy" id="157652"/>
    <lineage>
        <taxon>Eukaryota</taxon>
        <taxon>Viridiplantae</taxon>
        <taxon>Streptophyta</taxon>
        <taxon>Embryophyta</taxon>
        <taxon>Tracheophyta</taxon>
        <taxon>Spermatophyta</taxon>
        <taxon>Magnoliopsida</taxon>
        <taxon>eudicotyledons</taxon>
        <taxon>Gunneridae</taxon>
        <taxon>Pentapetalae</taxon>
        <taxon>rosids</taxon>
        <taxon>fabids</taxon>
        <taxon>Fabales</taxon>
        <taxon>Fabaceae</taxon>
        <taxon>Papilionoideae</taxon>
        <taxon>50 kb inversion clade</taxon>
        <taxon>NPAAA clade</taxon>
        <taxon>indigoferoid/millettioid clade</taxon>
        <taxon>Phaseoleae</taxon>
        <taxon>Mucuna</taxon>
    </lineage>
</organism>
<feature type="non-terminal residue" evidence="1">
    <location>
        <position position="1"/>
    </location>
</feature>
<reference evidence="1" key="1">
    <citation type="submission" date="2018-05" db="EMBL/GenBank/DDBJ databases">
        <title>Draft genome of Mucuna pruriens seed.</title>
        <authorList>
            <person name="Nnadi N.E."/>
            <person name="Vos R."/>
            <person name="Hasami M.H."/>
            <person name="Devisetty U.K."/>
            <person name="Aguiy J.C."/>
        </authorList>
    </citation>
    <scope>NUCLEOTIDE SEQUENCE [LARGE SCALE GENOMIC DNA]</scope>
    <source>
        <strain evidence="1">JCA_2017</strain>
    </source>
</reference>
<gene>
    <name evidence="1" type="ORF">CR513_09114</name>
</gene>
<dbReference type="AlphaFoldDB" id="A0A371HVP5"/>
<comment type="caution">
    <text evidence="1">The sequence shown here is derived from an EMBL/GenBank/DDBJ whole genome shotgun (WGS) entry which is preliminary data.</text>
</comment>
<name>A0A371HVP5_MUCPR</name>
<proteinExistence type="predicted"/>
<accession>A0A371HVP5</accession>
<evidence type="ECO:0000313" key="2">
    <source>
        <dbReference type="Proteomes" id="UP000257109"/>
    </source>
</evidence>